<feature type="compositionally biased region" description="Low complexity" evidence="14">
    <location>
        <begin position="1174"/>
        <end position="1187"/>
    </location>
</feature>
<dbReference type="Pfam" id="PF00856">
    <property type="entry name" value="SET"/>
    <property type="match status" value="1"/>
</dbReference>
<evidence type="ECO:0000259" key="15">
    <source>
        <dbReference type="PROSITE" id="PS50280"/>
    </source>
</evidence>
<dbReference type="Proteomes" id="UP000036987">
    <property type="component" value="Unassembled WGS sequence"/>
</dbReference>
<evidence type="ECO:0000256" key="4">
    <source>
        <dbReference type="ARBA" id="ARBA00022679"/>
    </source>
</evidence>
<dbReference type="InterPro" id="IPR046341">
    <property type="entry name" value="SET_dom_sf"/>
</dbReference>
<evidence type="ECO:0000256" key="3">
    <source>
        <dbReference type="ARBA" id="ARBA00022603"/>
    </source>
</evidence>
<evidence type="ECO:0000256" key="11">
    <source>
        <dbReference type="ARBA" id="ARBA00047571"/>
    </source>
</evidence>
<evidence type="ECO:0000259" key="17">
    <source>
        <dbReference type="PROSITE" id="PS50868"/>
    </source>
</evidence>
<dbReference type="SMART" id="SM00508">
    <property type="entry name" value="PostSET"/>
    <property type="match status" value="1"/>
</dbReference>
<evidence type="ECO:0000313" key="18">
    <source>
        <dbReference type="EMBL" id="KMZ65029.1"/>
    </source>
</evidence>
<dbReference type="GO" id="GO:0003723">
    <property type="term" value="F:RNA binding"/>
    <property type="evidence" value="ECO:0007669"/>
    <property type="project" value="UniProtKB-KW"/>
</dbReference>
<keyword evidence="4 18" id="KW-0808">Transferase</keyword>
<keyword evidence="9" id="KW-0804">Transcription</keyword>
<feature type="domain" description="GYF" evidence="16">
    <location>
        <begin position="246"/>
        <end position="298"/>
    </location>
</feature>
<dbReference type="InterPro" id="IPR044570">
    <property type="entry name" value="Set1-like"/>
</dbReference>
<sequence length="1426" mass="159950">MVSKIQRREGHTMRSCAEETGTTGIDREEYACIGKNNSVGSPYHQPRKHHYKQRSHQQFVVTSNHCHPRVDPNTVMESTSQPANTSSEIVNGMIAGQNMNHGSCSTGSYVTGWSYFNENGKMCGPYVPEQLYEGLANGFLPEDLPIYPIVNGNPADGLQLKYLSYYVNQMYWGNNMLTVPPLGSGNVPVSQSYPIGQTTECSFTTTSVVNARQQSQSEACVNYQTYASEVERFNGNMSNQMQSSNESCWMFEDVQGRKQGPHSFAELFYWYKSNYLHESVKVFHTGNKFGPYTIASLTENWYGISGERTQDVSRAEMHNNNTNSASNLIGKISEEVSIQLHSGIMKKARRTILNEIINSTILEFVALKKVQSTSNSSKAESINKSVNLSSPVKKKNPDIFFPSSNKMNSETTNKMESRAIIKNADFLSIVRVTCFNDCMKLLWNAVFHDTIADQCIAWRKRKQWSGWPILNSYGSSKRYHPSHNKCHIEEESYQSDLDFPPGFGPRDENASSDKSLDLIKDAALNREIKKKKNTSDKCKEVVKNIQKSVEFALYESARTSLFEYFEDIIKVELTNMFLLALNNKSSKDAIVQTNSCLAIADSPVSSIDVEKEPPGNLSNVGFLSAFEKLGLPVNGIDNSISYEPPPGLSKNFRCPNIIQKSKFRSSHSSEQISMNNQLVCLAMLRQKLHEIVFKEWGKCHFETALQQCVKSHFLSRRSSKAKVSFPYRKKKFEIEAFNDGSQKPCSLPLLTEKHTKSSFKEHAIFRGKRTATKGVAICSGGISLFHNSSSKLTQGTDDVDFVSKKKLEHTKSSQHTKLFDHGESTKDVPKSRKIGKIDKSCSSSLFSSKQVKQKVASKVVESSKEASVSNKKLDKKSRNLNDHSIKISKRTPTGISSLNKSHKVKNDVEKNCTNSLELPIGNTEELDGNVSKSKSARTKAFRTRKVNCNTSVFGTSCSVLPNTNDTNDDIIKISENTTTDITSNRTKSDKRRKIDHKNETIGILPLFDKEARQKLSPSKVTCQSNDTKGMHLEEAVSTACLKVTKQPAEVFLSFQNSKDFLMEHNDVTISKPTNDKLSKRNARGAKKNVCKSSKIKQTFVKEIVVPQFNDTSVDCCRDTDTSNEIEHKLVNVSISNQKSLEIVNILNGDVSKASKVALKVSRAPKKIKKGHKASTQSKRSSTLSSQRIKPSNVKHHNPCPKSDGCARSSISGQEWRKWSQNVSSSERVRAKGTSVDIQKSGSEFKASRRSYPKGLSARTNRAKLRNLMAAAEGADLLKVTQLQARKKSLRFQRSKIHDWGLIALEPIEAEDFVIEYVGELIRRRISDIRERQYEKMGIGSSYLFRLDDGYVVDATKRGGVARFINHSCEPNCYTKVITVDGQKKIFIYAKRSISIGEEITYNYKFPLEETKIPCNCGSRRCRGSMN</sequence>
<keyword evidence="7" id="KW-0694">RNA-binding</keyword>
<comment type="catalytic activity">
    <reaction evidence="13">
        <text>N(6),N(6)-dimethyl-L-lysyl(4)-[histone H3] + S-adenosyl-L-methionine = N(6),N(6),N(6)-trimethyl-L-lysyl(4)-[histone H3] + S-adenosyl-L-homocysteine + H(+)</text>
        <dbReference type="Rhea" id="RHEA:60272"/>
        <dbReference type="Rhea" id="RHEA-COMP:15537"/>
        <dbReference type="Rhea" id="RHEA-COMP:15540"/>
        <dbReference type="ChEBI" id="CHEBI:15378"/>
        <dbReference type="ChEBI" id="CHEBI:57856"/>
        <dbReference type="ChEBI" id="CHEBI:59789"/>
        <dbReference type="ChEBI" id="CHEBI:61961"/>
        <dbReference type="ChEBI" id="CHEBI:61976"/>
    </reaction>
</comment>
<evidence type="ECO:0000256" key="1">
    <source>
        <dbReference type="ARBA" id="ARBA00004123"/>
    </source>
</evidence>
<evidence type="ECO:0000259" key="16">
    <source>
        <dbReference type="PROSITE" id="PS50829"/>
    </source>
</evidence>
<dbReference type="PROSITE" id="PS50868">
    <property type="entry name" value="POST_SET"/>
    <property type="match status" value="1"/>
</dbReference>
<feature type="compositionally biased region" description="Basic and acidic residues" evidence="14">
    <location>
        <begin position="1"/>
        <end position="12"/>
    </location>
</feature>
<dbReference type="CDD" id="cd19169">
    <property type="entry name" value="SET_SETD1"/>
    <property type="match status" value="1"/>
</dbReference>
<keyword evidence="10" id="KW-0539">Nucleus</keyword>
<dbReference type="InterPro" id="IPR003169">
    <property type="entry name" value="GYF"/>
</dbReference>
<comment type="catalytic activity">
    <reaction evidence="12">
        <text>N(6)-methyl-L-lysyl(4)-[histone H3] + S-adenosyl-L-methionine = N(6),N(6)-dimethyl-L-lysyl(4)-[histone H3] + S-adenosyl-L-homocysteine + H(+)</text>
        <dbReference type="Rhea" id="RHEA:60268"/>
        <dbReference type="Rhea" id="RHEA-COMP:15540"/>
        <dbReference type="Rhea" id="RHEA-COMP:15543"/>
        <dbReference type="ChEBI" id="CHEBI:15378"/>
        <dbReference type="ChEBI" id="CHEBI:57856"/>
        <dbReference type="ChEBI" id="CHEBI:59789"/>
        <dbReference type="ChEBI" id="CHEBI:61929"/>
        <dbReference type="ChEBI" id="CHEBI:61976"/>
    </reaction>
</comment>
<feature type="domain" description="SET" evidence="15">
    <location>
        <begin position="1287"/>
        <end position="1404"/>
    </location>
</feature>
<dbReference type="InterPro" id="IPR037841">
    <property type="entry name" value="SET_SETD1A/B"/>
</dbReference>
<comment type="catalytic activity">
    <reaction evidence="11">
        <text>L-lysyl(4)-[histone H3] + 3 S-adenosyl-L-methionine = N(6),N(6),N(6)-trimethyl-L-lysyl(4)-[histone H3] + 3 S-adenosyl-L-homocysteine + 3 H(+)</text>
        <dbReference type="Rhea" id="RHEA:60260"/>
        <dbReference type="Rhea" id="RHEA-COMP:15537"/>
        <dbReference type="Rhea" id="RHEA-COMP:15547"/>
        <dbReference type="ChEBI" id="CHEBI:15378"/>
        <dbReference type="ChEBI" id="CHEBI:29969"/>
        <dbReference type="ChEBI" id="CHEBI:57856"/>
        <dbReference type="ChEBI" id="CHEBI:59789"/>
        <dbReference type="ChEBI" id="CHEBI:61961"/>
        <dbReference type="EC" id="2.1.1.354"/>
    </reaction>
</comment>
<name>A0A0K9P7Q5_ZOSMR</name>
<dbReference type="Gene3D" id="2.170.270.10">
    <property type="entry name" value="SET domain"/>
    <property type="match status" value="1"/>
</dbReference>
<comment type="caution">
    <text evidence="18">The sequence shown here is derived from an EMBL/GenBank/DDBJ whole genome shotgun (WGS) entry which is preliminary data.</text>
</comment>
<proteinExistence type="predicted"/>
<dbReference type="STRING" id="29655.A0A0K9P7Q5"/>
<evidence type="ECO:0000256" key="8">
    <source>
        <dbReference type="ARBA" id="ARBA00023015"/>
    </source>
</evidence>
<evidence type="ECO:0000256" key="13">
    <source>
        <dbReference type="ARBA" id="ARBA00049129"/>
    </source>
</evidence>
<keyword evidence="8" id="KW-0805">Transcription regulation</keyword>
<evidence type="ECO:0000256" key="14">
    <source>
        <dbReference type="SAM" id="MobiDB-lite"/>
    </source>
</evidence>
<dbReference type="PANTHER" id="PTHR45814">
    <property type="entry name" value="HISTONE-LYSINE N-METHYLTRANSFERASE SETD1"/>
    <property type="match status" value="1"/>
</dbReference>
<dbReference type="PANTHER" id="PTHR45814:SF2">
    <property type="entry name" value="HISTONE-LYSINE N-METHYLTRANSFERASE SETD1"/>
    <property type="match status" value="1"/>
</dbReference>
<evidence type="ECO:0000256" key="2">
    <source>
        <dbReference type="ARBA" id="ARBA00012182"/>
    </source>
</evidence>
<comment type="subcellular location">
    <subcellularLocation>
        <location evidence="1">Nucleus</location>
    </subcellularLocation>
</comment>
<accession>A0A0K9P7Q5</accession>
<dbReference type="GO" id="GO:0048188">
    <property type="term" value="C:Set1C/COMPASS complex"/>
    <property type="evidence" value="ECO:0000318"/>
    <property type="project" value="GO_Central"/>
</dbReference>
<dbReference type="SUPFAM" id="SSF55277">
    <property type="entry name" value="GYF domain"/>
    <property type="match status" value="1"/>
</dbReference>
<dbReference type="OrthoDB" id="308383at2759"/>
<evidence type="ECO:0000256" key="6">
    <source>
        <dbReference type="ARBA" id="ARBA00022853"/>
    </source>
</evidence>
<reference evidence="19" key="1">
    <citation type="journal article" date="2016" name="Nature">
        <title>The genome of the seagrass Zostera marina reveals angiosperm adaptation to the sea.</title>
        <authorList>
            <person name="Olsen J.L."/>
            <person name="Rouze P."/>
            <person name="Verhelst B."/>
            <person name="Lin Y.-C."/>
            <person name="Bayer T."/>
            <person name="Collen J."/>
            <person name="Dattolo E."/>
            <person name="De Paoli E."/>
            <person name="Dittami S."/>
            <person name="Maumus F."/>
            <person name="Michel G."/>
            <person name="Kersting A."/>
            <person name="Lauritano C."/>
            <person name="Lohaus R."/>
            <person name="Toepel M."/>
            <person name="Tonon T."/>
            <person name="Vanneste K."/>
            <person name="Amirebrahimi M."/>
            <person name="Brakel J."/>
            <person name="Bostroem C."/>
            <person name="Chovatia M."/>
            <person name="Grimwood J."/>
            <person name="Jenkins J.W."/>
            <person name="Jueterbock A."/>
            <person name="Mraz A."/>
            <person name="Stam W.T."/>
            <person name="Tice H."/>
            <person name="Bornberg-Bauer E."/>
            <person name="Green P.J."/>
            <person name="Pearson G.A."/>
            <person name="Procaccini G."/>
            <person name="Duarte C.M."/>
            <person name="Schmutz J."/>
            <person name="Reusch T.B.H."/>
            <person name="Van de Peer Y."/>
        </authorList>
    </citation>
    <scope>NUCLEOTIDE SEQUENCE [LARGE SCALE GENOMIC DNA]</scope>
    <source>
        <strain evidence="19">cv. Finnish</strain>
    </source>
</reference>
<keyword evidence="6" id="KW-0156">Chromatin regulator</keyword>
<keyword evidence="3 18" id="KW-0489">Methyltransferase</keyword>
<dbReference type="GO" id="GO:0140999">
    <property type="term" value="F:histone H3K4 trimethyltransferase activity"/>
    <property type="evidence" value="ECO:0007669"/>
    <property type="project" value="UniProtKB-EC"/>
</dbReference>
<dbReference type="PROSITE" id="PS50829">
    <property type="entry name" value="GYF"/>
    <property type="match status" value="1"/>
</dbReference>
<dbReference type="GO" id="GO:0032259">
    <property type="term" value="P:methylation"/>
    <property type="evidence" value="ECO:0007669"/>
    <property type="project" value="UniProtKB-KW"/>
</dbReference>
<dbReference type="OMA" id="TINGYMH"/>
<evidence type="ECO:0000256" key="12">
    <source>
        <dbReference type="ARBA" id="ARBA00047583"/>
    </source>
</evidence>
<dbReference type="Gene3D" id="3.30.1490.40">
    <property type="match status" value="1"/>
</dbReference>
<keyword evidence="19" id="KW-1185">Reference proteome</keyword>
<feature type="compositionally biased region" description="Basic residues" evidence="14">
    <location>
        <begin position="1162"/>
        <end position="1172"/>
    </location>
</feature>
<keyword evidence="5" id="KW-0949">S-adenosyl-L-methionine</keyword>
<evidence type="ECO:0000256" key="5">
    <source>
        <dbReference type="ARBA" id="ARBA00022691"/>
    </source>
</evidence>
<feature type="region of interest" description="Disordered" evidence="14">
    <location>
        <begin position="1161"/>
        <end position="1252"/>
    </location>
</feature>
<feature type="domain" description="Post-SET" evidence="17">
    <location>
        <begin position="1410"/>
        <end position="1426"/>
    </location>
</feature>
<feature type="region of interest" description="Disordered" evidence="14">
    <location>
        <begin position="812"/>
        <end position="833"/>
    </location>
</feature>
<dbReference type="InterPro" id="IPR003616">
    <property type="entry name" value="Post-SET_dom"/>
</dbReference>
<gene>
    <name evidence="18" type="ORF">ZOSMA_33G00600</name>
</gene>
<protein>
    <recommendedName>
        <fullName evidence="2">[histone H3]-lysine(4) N-trimethyltransferase</fullName>
        <ecNumber evidence="2">2.1.1.354</ecNumber>
    </recommendedName>
</protein>
<dbReference type="SMART" id="SM00317">
    <property type="entry name" value="SET"/>
    <property type="match status" value="1"/>
</dbReference>
<evidence type="ECO:0000256" key="10">
    <source>
        <dbReference type="ARBA" id="ARBA00023242"/>
    </source>
</evidence>
<evidence type="ECO:0000256" key="7">
    <source>
        <dbReference type="ARBA" id="ARBA00022884"/>
    </source>
</evidence>
<organism evidence="18 19">
    <name type="scientific">Zostera marina</name>
    <name type="common">Eelgrass</name>
    <dbReference type="NCBI Taxonomy" id="29655"/>
    <lineage>
        <taxon>Eukaryota</taxon>
        <taxon>Viridiplantae</taxon>
        <taxon>Streptophyta</taxon>
        <taxon>Embryophyta</taxon>
        <taxon>Tracheophyta</taxon>
        <taxon>Spermatophyta</taxon>
        <taxon>Magnoliopsida</taxon>
        <taxon>Liliopsida</taxon>
        <taxon>Zosteraceae</taxon>
        <taxon>Zostera</taxon>
    </lineage>
</organism>
<feature type="compositionally biased region" description="Polar residues" evidence="14">
    <location>
        <begin position="1208"/>
        <end position="1225"/>
    </location>
</feature>
<evidence type="ECO:0000256" key="9">
    <source>
        <dbReference type="ARBA" id="ARBA00023163"/>
    </source>
</evidence>
<dbReference type="EMBL" id="LFYR01001077">
    <property type="protein sequence ID" value="KMZ65029.1"/>
    <property type="molecule type" value="Genomic_DNA"/>
</dbReference>
<dbReference type="EC" id="2.1.1.354" evidence="2"/>
<dbReference type="PROSITE" id="PS50280">
    <property type="entry name" value="SET"/>
    <property type="match status" value="1"/>
</dbReference>
<dbReference type="SUPFAM" id="SSF82199">
    <property type="entry name" value="SET domain"/>
    <property type="match status" value="1"/>
</dbReference>
<feature type="region of interest" description="Disordered" evidence="14">
    <location>
        <begin position="1"/>
        <end position="21"/>
    </location>
</feature>
<evidence type="ECO:0000313" key="19">
    <source>
        <dbReference type="Proteomes" id="UP000036987"/>
    </source>
</evidence>
<dbReference type="InterPro" id="IPR001214">
    <property type="entry name" value="SET_dom"/>
</dbReference>
<dbReference type="InterPro" id="IPR035445">
    <property type="entry name" value="GYF-like_dom_sf"/>
</dbReference>
<dbReference type="GO" id="GO:0042800">
    <property type="term" value="F:histone H3K4 methyltransferase activity"/>
    <property type="evidence" value="ECO:0000318"/>
    <property type="project" value="GO_Central"/>
</dbReference>